<gene>
    <name evidence="3" type="ORF">HINF_LOCUS31860</name>
    <name evidence="4" type="ORF">HINF_LOCUS31861</name>
    <name evidence="1" type="ORF">HINF_LOCUS41303</name>
    <name evidence="2" type="ORF">HINF_LOCUS41304</name>
</gene>
<keyword evidence="5" id="KW-1185">Reference proteome</keyword>
<sequence>MNKSGRDLINISFQISKRKWRRLAKQHQKYFITQLCIPDDVLDAQHEINSRPPRGRYRRTYNGFAMFYTSPHLGQTAAKAVVQRMSRSQGIRGAFDEEVVSSGRDGAGHPSLEDVNEEFARRVNQCAFIGLLRQMVPSPAPSYSFSHRIMY</sequence>
<comment type="caution">
    <text evidence="2">The sequence shown here is derived from an EMBL/GenBank/DDBJ whole genome shotgun (WGS) entry which is preliminary data.</text>
</comment>
<proteinExistence type="predicted"/>
<dbReference type="EMBL" id="CATOUU010000840">
    <property type="protein sequence ID" value="CAI9953658.1"/>
    <property type="molecule type" value="Genomic_DNA"/>
</dbReference>
<organism evidence="2">
    <name type="scientific">Hexamita inflata</name>
    <dbReference type="NCBI Taxonomy" id="28002"/>
    <lineage>
        <taxon>Eukaryota</taxon>
        <taxon>Metamonada</taxon>
        <taxon>Diplomonadida</taxon>
        <taxon>Hexamitidae</taxon>
        <taxon>Hexamitinae</taxon>
        <taxon>Hexamita</taxon>
    </lineage>
</organism>
<evidence type="ECO:0000313" key="2">
    <source>
        <dbReference type="EMBL" id="CAI9953659.1"/>
    </source>
</evidence>
<dbReference type="EMBL" id="CAXDID020000107">
    <property type="protein sequence ID" value="CAL6028547.1"/>
    <property type="molecule type" value="Genomic_DNA"/>
</dbReference>
<dbReference type="AlphaFoldDB" id="A0AA86QI42"/>
<evidence type="ECO:0000313" key="5">
    <source>
        <dbReference type="Proteomes" id="UP001642409"/>
    </source>
</evidence>
<dbReference type="Proteomes" id="UP001642409">
    <property type="component" value="Unassembled WGS sequence"/>
</dbReference>
<protein>
    <submittedName>
        <fullName evidence="3">Hypothetical_protein</fullName>
    </submittedName>
</protein>
<dbReference type="EMBL" id="CAXDID020000107">
    <property type="protein sequence ID" value="CAL6028545.1"/>
    <property type="molecule type" value="Genomic_DNA"/>
</dbReference>
<name>A0AA86QI42_9EUKA</name>
<evidence type="ECO:0000313" key="4">
    <source>
        <dbReference type="EMBL" id="CAL6028547.1"/>
    </source>
</evidence>
<evidence type="ECO:0000313" key="1">
    <source>
        <dbReference type="EMBL" id="CAI9953658.1"/>
    </source>
</evidence>
<reference evidence="2" key="1">
    <citation type="submission" date="2023-06" db="EMBL/GenBank/DDBJ databases">
        <authorList>
            <person name="Kurt Z."/>
        </authorList>
    </citation>
    <scope>NUCLEOTIDE SEQUENCE</scope>
</reference>
<reference evidence="3 5" key="2">
    <citation type="submission" date="2024-07" db="EMBL/GenBank/DDBJ databases">
        <authorList>
            <person name="Akdeniz Z."/>
        </authorList>
    </citation>
    <scope>NUCLEOTIDE SEQUENCE [LARGE SCALE GENOMIC DNA]</scope>
</reference>
<evidence type="ECO:0000313" key="3">
    <source>
        <dbReference type="EMBL" id="CAL6028545.1"/>
    </source>
</evidence>
<accession>A0AA86QI42</accession>
<dbReference type="EMBL" id="CATOUU010000840">
    <property type="protein sequence ID" value="CAI9953659.1"/>
    <property type="molecule type" value="Genomic_DNA"/>
</dbReference>